<dbReference type="Gene3D" id="3.30.43.10">
    <property type="entry name" value="Uridine Diphospho-n-acetylenolpyruvylglucosamine Reductase, domain 2"/>
    <property type="match status" value="1"/>
</dbReference>
<dbReference type="GO" id="GO:0071949">
    <property type="term" value="F:FAD binding"/>
    <property type="evidence" value="ECO:0007669"/>
    <property type="project" value="InterPro"/>
</dbReference>
<dbReference type="GO" id="GO:0003885">
    <property type="term" value="F:D-arabinono-1,4-lactone oxidase activity"/>
    <property type="evidence" value="ECO:0007669"/>
    <property type="project" value="InterPro"/>
</dbReference>
<dbReference type="InterPro" id="IPR016167">
    <property type="entry name" value="FAD-bd_PCMH_sub1"/>
</dbReference>
<dbReference type="InterPro" id="IPR007173">
    <property type="entry name" value="ALO_C"/>
</dbReference>
<dbReference type="GO" id="GO:0016633">
    <property type="term" value="F:galactonolactone dehydrogenase activity"/>
    <property type="evidence" value="ECO:0007669"/>
    <property type="project" value="InterPro"/>
</dbReference>
<protein>
    <recommendedName>
        <fullName evidence="2">FAD-binding PCMH-type domain-containing protein</fullName>
    </recommendedName>
</protein>
<dbReference type="SUPFAM" id="SSF56176">
    <property type="entry name" value="FAD-binding/transporter-associated domain-like"/>
    <property type="match status" value="1"/>
</dbReference>
<evidence type="ECO:0000313" key="3">
    <source>
        <dbReference type="EMBL" id="CAD9517633.1"/>
    </source>
</evidence>
<dbReference type="PANTHER" id="PTHR43762:SF1">
    <property type="entry name" value="D-ARABINONO-1,4-LACTONE OXIDASE"/>
    <property type="match status" value="1"/>
</dbReference>
<dbReference type="GO" id="GO:0016020">
    <property type="term" value="C:membrane"/>
    <property type="evidence" value="ECO:0007669"/>
    <property type="project" value="InterPro"/>
</dbReference>
<dbReference type="Pfam" id="PF01565">
    <property type="entry name" value="FAD_binding_4"/>
    <property type="match status" value="1"/>
</dbReference>
<accession>A0A7S2IF32</accession>
<dbReference type="InterPro" id="IPR010029">
    <property type="entry name" value="GL_DH"/>
</dbReference>
<proteinExistence type="predicted"/>
<gene>
    <name evidence="3" type="ORF">CBRE1094_LOCUS33556</name>
</gene>
<dbReference type="InterPro" id="IPR036318">
    <property type="entry name" value="FAD-bd_PCMH-like_sf"/>
</dbReference>
<evidence type="ECO:0000259" key="2">
    <source>
        <dbReference type="PROSITE" id="PS51387"/>
    </source>
</evidence>
<dbReference type="NCBIfam" id="TIGR01676">
    <property type="entry name" value="GLDHase"/>
    <property type="match status" value="1"/>
</dbReference>
<dbReference type="InterPro" id="IPR006094">
    <property type="entry name" value="Oxid_FAD_bind_N"/>
</dbReference>
<dbReference type="Pfam" id="PF04030">
    <property type="entry name" value="ALO"/>
    <property type="match status" value="1"/>
</dbReference>
<dbReference type="EMBL" id="HBGU01061667">
    <property type="protein sequence ID" value="CAD9517633.1"/>
    <property type="molecule type" value="Transcribed_RNA"/>
</dbReference>
<feature type="domain" description="FAD-binding PCMH-type" evidence="2">
    <location>
        <begin position="53"/>
        <end position="223"/>
    </location>
</feature>
<dbReference type="InterPro" id="IPR016169">
    <property type="entry name" value="FAD-bd_PCMH_sub2"/>
</dbReference>
<dbReference type="InterPro" id="IPR010031">
    <property type="entry name" value="FAD_lactone_oxidase-like"/>
</dbReference>
<sequence>MFLRRLARPVGGLAVSAAAAVASTAHAQHAPVPASLASECETDVTVENWSSTHSASPVAYFQPDGEAAIERIISAMHEAGSRIRVVGSKLSPNAIGFSDEAMLDMAQCDAVLSVDATSMQATVQAGARVSDVVEALRPHGLTLRNYASIAEQQIGGFLQVGAHGTGASVPPVDEQVIRMVLHTPALGRLELSAWKTPRLFYLAKVGLGWLGVVSEVTIQCVPAHRLLQHTYVETREGIAKTHLENLKHQHMRYMWIPNTDTVVVVTCDPIKEDVPIPECKPIDEFAATAPLRNLLLRASKERSQPVSARDAAQMNFAQLRDALLKLAPLDKEHVIRVNRAEAEFWHSAQGYRLDWSDKLLGFECGGQQWVSEVAFPCGTLQNPDGRDLSYMSDLLALIEESDLPTPAPIEQRWTRSSRALMSPAYSHKPDDIFSWVGIIMYLPTQEATERDAITKRFWEYNALCRKHLWPMYGAHQHWAKIEIPDREEDLRRIRMRLADRFAVEALVDAKRRLDPKGILGNTLVDTLLLPDSEVTLRSD</sequence>
<dbReference type="PANTHER" id="PTHR43762">
    <property type="entry name" value="L-GULONOLACTONE OXIDASE"/>
    <property type="match status" value="1"/>
</dbReference>
<evidence type="ECO:0000256" key="1">
    <source>
        <dbReference type="ARBA" id="ARBA00023002"/>
    </source>
</evidence>
<dbReference type="InterPro" id="IPR016166">
    <property type="entry name" value="FAD-bd_PCMH"/>
</dbReference>
<organism evidence="3">
    <name type="scientific">Haptolina brevifila</name>
    <dbReference type="NCBI Taxonomy" id="156173"/>
    <lineage>
        <taxon>Eukaryota</taxon>
        <taxon>Haptista</taxon>
        <taxon>Haptophyta</taxon>
        <taxon>Prymnesiophyceae</taxon>
        <taxon>Prymnesiales</taxon>
        <taxon>Prymnesiaceae</taxon>
        <taxon>Haptolina</taxon>
    </lineage>
</organism>
<reference evidence="3" key="1">
    <citation type="submission" date="2021-01" db="EMBL/GenBank/DDBJ databases">
        <authorList>
            <person name="Corre E."/>
            <person name="Pelletier E."/>
            <person name="Niang G."/>
            <person name="Scheremetjew M."/>
            <person name="Finn R."/>
            <person name="Kale V."/>
            <person name="Holt S."/>
            <person name="Cochrane G."/>
            <person name="Meng A."/>
            <person name="Brown T."/>
            <person name="Cohen L."/>
        </authorList>
    </citation>
    <scope>NUCLEOTIDE SEQUENCE</scope>
    <source>
        <strain evidence="3">UTEX LB 985</strain>
    </source>
</reference>
<dbReference type="Gene3D" id="3.30.465.10">
    <property type="match status" value="1"/>
</dbReference>
<keyword evidence="1" id="KW-0560">Oxidoreductase</keyword>
<dbReference type="AlphaFoldDB" id="A0A7S2IF32"/>
<name>A0A7S2IF32_9EUKA</name>
<dbReference type="PROSITE" id="PS51387">
    <property type="entry name" value="FAD_PCMH"/>
    <property type="match status" value="1"/>
</dbReference>
<dbReference type="PIRSF" id="PIRSF000136">
    <property type="entry name" value="LGO_GLO"/>
    <property type="match status" value="1"/>
</dbReference>